<organism evidence="1">
    <name type="scientific">mine drainage metagenome</name>
    <dbReference type="NCBI Taxonomy" id="410659"/>
    <lineage>
        <taxon>unclassified sequences</taxon>
        <taxon>metagenomes</taxon>
        <taxon>ecological metagenomes</taxon>
    </lineage>
</organism>
<sequence length="76" mass="8241">MAEFKNCPGLAALTHFDVARFALEAAAVAVCTGLGRAVPRQVFAHYRRVGVPVAPLHVRNDALERVFFADFLATVT</sequence>
<accession>A0A1J5PDJ5</accession>
<gene>
    <name evidence="1" type="ORF">GALL_486920</name>
</gene>
<proteinExistence type="predicted"/>
<comment type="caution">
    <text evidence="1">The sequence shown here is derived from an EMBL/GenBank/DDBJ whole genome shotgun (WGS) entry which is preliminary data.</text>
</comment>
<reference evidence="1" key="1">
    <citation type="submission" date="2016-10" db="EMBL/GenBank/DDBJ databases">
        <title>Sequence of Gallionella enrichment culture.</title>
        <authorList>
            <person name="Poehlein A."/>
            <person name="Muehling M."/>
            <person name="Daniel R."/>
        </authorList>
    </citation>
    <scope>NUCLEOTIDE SEQUENCE</scope>
</reference>
<dbReference type="AlphaFoldDB" id="A0A1J5PDJ5"/>
<protein>
    <submittedName>
        <fullName evidence="1">Uncharacterized protein</fullName>
    </submittedName>
</protein>
<dbReference type="EMBL" id="MLJW01004579">
    <property type="protein sequence ID" value="OIQ69705.1"/>
    <property type="molecule type" value="Genomic_DNA"/>
</dbReference>
<evidence type="ECO:0000313" key="1">
    <source>
        <dbReference type="EMBL" id="OIQ69705.1"/>
    </source>
</evidence>
<name>A0A1J5PDJ5_9ZZZZ</name>